<evidence type="ECO:0000313" key="2">
    <source>
        <dbReference type="Proteomes" id="UP000198242"/>
    </source>
</evidence>
<organism evidence="1 2">
    <name type="scientific">Micromonospora viridifaciens</name>
    <dbReference type="NCBI Taxonomy" id="1881"/>
    <lineage>
        <taxon>Bacteria</taxon>
        <taxon>Bacillati</taxon>
        <taxon>Actinomycetota</taxon>
        <taxon>Actinomycetes</taxon>
        <taxon>Micromonosporales</taxon>
        <taxon>Micromonosporaceae</taxon>
        <taxon>Micromonospora</taxon>
    </lineage>
</organism>
<protein>
    <submittedName>
        <fullName evidence="1">Uncharacterized protein</fullName>
    </submittedName>
</protein>
<sequence length="82" mass="9018">MSRERFVVHLPVLATDLEGARRFARSICRALGFLADVDRNGTTVSAEDAQCVRHWVYCDRLLDGGRRCPRSADHDGACGQGG</sequence>
<dbReference type="Proteomes" id="UP000198242">
    <property type="component" value="Chromosome I"/>
</dbReference>
<accession>A0A1C4UZ77</accession>
<dbReference type="EMBL" id="LT607411">
    <property type="protein sequence ID" value="SCE76946.1"/>
    <property type="molecule type" value="Genomic_DNA"/>
</dbReference>
<proteinExistence type="predicted"/>
<dbReference type="RefSeq" id="WP_089005151.1">
    <property type="nucleotide sequence ID" value="NZ_LT607411.1"/>
</dbReference>
<dbReference type="AlphaFoldDB" id="A0A1C4UZ77"/>
<name>A0A1C4UZ77_MICVI</name>
<reference evidence="2" key="1">
    <citation type="submission" date="2016-06" db="EMBL/GenBank/DDBJ databases">
        <authorList>
            <person name="Varghese N."/>
            <person name="Submissions Spin"/>
        </authorList>
    </citation>
    <scope>NUCLEOTIDE SEQUENCE [LARGE SCALE GENOMIC DNA]</scope>
    <source>
        <strain evidence="2">DSM 43909</strain>
    </source>
</reference>
<evidence type="ECO:0000313" key="1">
    <source>
        <dbReference type="EMBL" id="SCE76946.1"/>
    </source>
</evidence>
<dbReference type="OrthoDB" id="3398122at2"/>
<gene>
    <name evidence="1" type="ORF">GA0074695_0960</name>
</gene>
<keyword evidence="2" id="KW-1185">Reference proteome</keyword>